<organism evidence="2 3">
    <name type="scientific">Mesobacillus boroniphilus JCM 21738</name>
    <dbReference type="NCBI Taxonomy" id="1294265"/>
    <lineage>
        <taxon>Bacteria</taxon>
        <taxon>Bacillati</taxon>
        <taxon>Bacillota</taxon>
        <taxon>Bacilli</taxon>
        <taxon>Bacillales</taxon>
        <taxon>Bacillaceae</taxon>
        <taxon>Mesobacillus</taxon>
    </lineage>
</organism>
<feature type="transmembrane region" description="Helical" evidence="1">
    <location>
        <begin position="72"/>
        <end position="87"/>
    </location>
</feature>
<keyword evidence="3" id="KW-1185">Reference proteome</keyword>
<evidence type="ECO:0000313" key="3">
    <source>
        <dbReference type="Proteomes" id="UP000018949"/>
    </source>
</evidence>
<dbReference type="InterPro" id="IPR018687">
    <property type="entry name" value="DUF2177_membr"/>
</dbReference>
<sequence length="130" mass="14641">MKIYGITFLIFLVLDSVWLGLISPSLYKEQIGHLLAPEVNWIAAALFYILFIAGLAYFAVKPAIRQNSWKTALKNGAFFGLVCYATYDLTNQATLSDWPLMITAIDLMWGTFICGVSSLLSFFIARRFVE</sequence>
<protein>
    <recommendedName>
        <fullName evidence="4">DUF2177 domain-containing protein</fullName>
    </recommendedName>
</protein>
<proteinExistence type="predicted"/>
<dbReference type="eggNOG" id="COG4852">
    <property type="taxonomic scope" value="Bacteria"/>
</dbReference>
<reference evidence="2 3" key="1">
    <citation type="submission" date="2013-12" db="EMBL/GenBank/DDBJ databases">
        <title>NBRP : Genome information of microbial organism related human and environment.</title>
        <authorList>
            <person name="Hattori M."/>
            <person name="Oshima K."/>
            <person name="Inaba H."/>
            <person name="Suda W."/>
            <person name="Sakamoto M."/>
            <person name="Iino T."/>
            <person name="Kitahara M."/>
            <person name="Oshida Y."/>
            <person name="Iida T."/>
            <person name="Kudo T."/>
            <person name="Itoh T."/>
            <person name="Ahmed I."/>
            <person name="Ohkuma M."/>
        </authorList>
    </citation>
    <scope>NUCLEOTIDE SEQUENCE [LARGE SCALE GENOMIC DNA]</scope>
    <source>
        <strain evidence="2 3">JCM 21738</strain>
    </source>
</reference>
<dbReference type="AlphaFoldDB" id="W4RI62"/>
<feature type="transmembrane region" description="Helical" evidence="1">
    <location>
        <begin position="39"/>
        <end position="60"/>
    </location>
</feature>
<evidence type="ECO:0000313" key="2">
    <source>
        <dbReference type="EMBL" id="GAE43837.1"/>
    </source>
</evidence>
<dbReference type="Proteomes" id="UP000018949">
    <property type="component" value="Unassembled WGS sequence"/>
</dbReference>
<dbReference type="RefSeq" id="WP_023625684.1">
    <property type="nucleotide sequence ID" value="NZ_BAUW01000003.1"/>
</dbReference>
<feature type="transmembrane region" description="Helical" evidence="1">
    <location>
        <begin position="107"/>
        <end position="125"/>
    </location>
</feature>
<keyword evidence="1" id="KW-1133">Transmembrane helix</keyword>
<comment type="caution">
    <text evidence="2">The sequence shown here is derived from an EMBL/GenBank/DDBJ whole genome shotgun (WGS) entry which is preliminary data.</text>
</comment>
<gene>
    <name evidence="2" type="ORF">JCM21738_500</name>
</gene>
<feature type="transmembrane region" description="Helical" evidence="1">
    <location>
        <begin position="7"/>
        <end position="27"/>
    </location>
</feature>
<dbReference type="Pfam" id="PF09945">
    <property type="entry name" value="DUF2177"/>
    <property type="match status" value="1"/>
</dbReference>
<keyword evidence="1" id="KW-0472">Membrane</keyword>
<evidence type="ECO:0008006" key="4">
    <source>
        <dbReference type="Google" id="ProtNLM"/>
    </source>
</evidence>
<name>W4RI62_9BACI</name>
<keyword evidence="1" id="KW-0812">Transmembrane</keyword>
<evidence type="ECO:0000256" key="1">
    <source>
        <dbReference type="SAM" id="Phobius"/>
    </source>
</evidence>
<accession>W4RI62</accession>
<dbReference type="EMBL" id="BAUW01000003">
    <property type="protein sequence ID" value="GAE43837.1"/>
    <property type="molecule type" value="Genomic_DNA"/>
</dbReference>